<comment type="caution">
    <text evidence="1">The sequence shown here is derived from an EMBL/GenBank/DDBJ whole genome shotgun (WGS) entry which is preliminary data.</text>
</comment>
<evidence type="ECO:0000313" key="2">
    <source>
        <dbReference type="Proteomes" id="UP001597353"/>
    </source>
</evidence>
<organism evidence="1 2">
    <name type="scientific">Halodurantibacterium flavum</name>
    <dbReference type="NCBI Taxonomy" id="1382802"/>
    <lineage>
        <taxon>Bacteria</taxon>
        <taxon>Pseudomonadati</taxon>
        <taxon>Pseudomonadota</taxon>
        <taxon>Alphaproteobacteria</taxon>
        <taxon>Rhodobacterales</taxon>
        <taxon>Paracoccaceae</taxon>
        <taxon>Halodurantibacterium</taxon>
    </lineage>
</organism>
<name>A0ABW4S401_9RHOB</name>
<dbReference type="NCBIfam" id="NF041384">
    <property type="entry name" value="YHS_seleno_dom"/>
    <property type="match status" value="1"/>
</dbReference>
<sequence>MSIPRPLFLLSALILALSFAICFGNAALAKSRTVSATDGVALAGYDPVAYFQDGQAMRGDPAHSLRWRGATWLFASAAHLSAFEANPMAFFPEFGGYCVTALAEGRAVPGNPEIWTMHEGKLYFSASQAERERMLSEPVRFLSAAAANWPAAARN</sequence>
<proteinExistence type="predicted"/>
<keyword evidence="2" id="KW-1185">Reference proteome</keyword>
<accession>A0ABW4S401</accession>
<reference evidence="2" key="1">
    <citation type="journal article" date="2019" name="Int. J. Syst. Evol. Microbiol.">
        <title>The Global Catalogue of Microorganisms (GCM) 10K type strain sequencing project: providing services to taxonomists for standard genome sequencing and annotation.</title>
        <authorList>
            <consortium name="The Broad Institute Genomics Platform"/>
            <consortium name="The Broad Institute Genome Sequencing Center for Infectious Disease"/>
            <person name="Wu L."/>
            <person name="Ma J."/>
        </authorList>
    </citation>
    <scope>NUCLEOTIDE SEQUENCE [LARGE SCALE GENOMIC DNA]</scope>
    <source>
        <strain evidence="2">CGMCC 4.7242</strain>
    </source>
</reference>
<gene>
    <name evidence="1" type="ORF">ACFSGJ_08385</name>
</gene>
<protein>
    <submittedName>
        <fullName evidence="1">YHS domain-containing (Seleno)protein</fullName>
    </submittedName>
</protein>
<dbReference type="EMBL" id="JBHUGH010000005">
    <property type="protein sequence ID" value="MFD1912231.1"/>
    <property type="molecule type" value="Genomic_DNA"/>
</dbReference>
<dbReference type="Proteomes" id="UP001597353">
    <property type="component" value="Unassembled WGS sequence"/>
</dbReference>
<dbReference type="RefSeq" id="WP_390260687.1">
    <property type="nucleotide sequence ID" value="NZ_JBHUGH010000005.1"/>
</dbReference>
<evidence type="ECO:0000313" key="1">
    <source>
        <dbReference type="EMBL" id="MFD1912231.1"/>
    </source>
</evidence>